<sequence>MTQFQKEIGSLNYIAQHTHPNIIFTVNKLSCFSTQPESAHWKALKNLVRYLKGTGSLNLEYSKPATHSSTQFLTRWADADYPNSRKDRKSISGPVVLVYGNPISWISKKQ</sequence>
<reference evidence="1" key="1">
    <citation type="submission" date="2021-03" db="EMBL/GenBank/DDBJ databases">
        <title>Draft genome sequence of rust myrtle Austropuccinia psidii MF-1, a brazilian biotype.</title>
        <authorList>
            <person name="Quecine M.C."/>
            <person name="Pachon D.M.R."/>
            <person name="Bonatelli M.L."/>
            <person name="Correr F.H."/>
            <person name="Franceschini L.M."/>
            <person name="Leite T.F."/>
            <person name="Margarido G.R.A."/>
            <person name="Almeida C.A."/>
            <person name="Ferrarezi J.A."/>
            <person name="Labate C.A."/>
        </authorList>
    </citation>
    <scope>NUCLEOTIDE SEQUENCE</scope>
    <source>
        <strain evidence="1">MF-1</strain>
    </source>
</reference>
<dbReference type="Proteomes" id="UP000765509">
    <property type="component" value="Unassembled WGS sequence"/>
</dbReference>
<proteinExistence type="predicted"/>
<dbReference type="AlphaFoldDB" id="A0A9Q3CCI4"/>
<dbReference type="PANTHER" id="PTHR11439:SF440">
    <property type="entry name" value="INTEGRASE CATALYTIC DOMAIN-CONTAINING PROTEIN"/>
    <property type="match status" value="1"/>
</dbReference>
<accession>A0A9Q3CCI4</accession>
<evidence type="ECO:0000313" key="2">
    <source>
        <dbReference type="Proteomes" id="UP000765509"/>
    </source>
</evidence>
<dbReference type="OrthoDB" id="3255262at2759"/>
<dbReference type="EMBL" id="AVOT02006370">
    <property type="protein sequence ID" value="MBW0481384.1"/>
    <property type="molecule type" value="Genomic_DNA"/>
</dbReference>
<gene>
    <name evidence="1" type="ORF">O181_021099</name>
</gene>
<organism evidence="1 2">
    <name type="scientific">Austropuccinia psidii MF-1</name>
    <dbReference type="NCBI Taxonomy" id="1389203"/>
    <lineage>
        <taxon>Eukaryota</taxon>
        <taxon>Fungi</taxon>
        <taxon>Dikarya</taxon>
        <taxon>Basidiomycota</taxon>
        <taxon>Pucciniomycotina</taxon>
        <taxon>Pucciniomycetes</taxon>
        <taxon>Pucciniales</taxon>
        <taxon>Sphaerophragmiaceae</taxon>
        <taxon>Austropuccinia</taxon>
    </lineage>
</organism>
<name>A0A9Q3CCI4_9BASI</name>
<keyword evidence="2" id="KW-1185">Reference proteome</keyword>
<comment type="caution">
    <text evidence="1">The sequence shown here is derived from an EMBL/GenBank/DDBJ whole genome shotgun (WGS) entry which is preliminary data.</text>
</comment>
<dbReference type="PANTHER" id="PTHR11439">
    <property type="entry name" value="GAG-POL-RELATED RETROTRANSPOSON"/>
    <property type="match status" value="1"/>
</dbReference>
<protein>
    <submittedName>
        <fullName evidence="1">Uncharacterized protein</fullName>
    </submittedName>
</protein>
<evidence type="ECO:0000313" key="1">
    <source>
        <dbReference type="EMBL" id="MBW0481384.1"/>
    </source>
</evidence>